<evidence type="ECO:0000259" key="3">
    <source>
        <dbReference type="Pfam" id="PF12697"/>
    </source>
</evidence>
<evidence type="ECO:0000256" key="1">
    <source>
        <dbReference type="ARBA" id="ARBA00022801"/>
    </source>
</evidence>
<dbReference type="InterPro" id="IPR029058">
    <property type="entry name" value="AB_hydrolase_fold"/>
</dbReference>
<feature type="domain" description="AB hydrolase-1" evidence="3">
    <location>
        <begin position="48"/>
        <end position="286"/>
    </location>
</feature>
<dbReference type="Gene3D" id="1.10.10.800">
    <property type="match status" value="1"/>
</dbReference>
<gene>
    <name evidence="4" type="ORF">NONO_c03970</name>
</gene>
<dbReference type="InterPro" id="IPR050261">
    <property type="entry name" value="FrsA_esterase"/>
</dbReference>
<dbReference type="KEGG" id="nno:NONO_c03970"/>
<evidence type="ECO:0000313" key="4">
    <source>
        <dbReference type="EMBL" id="AHH15211.1"/>
    </source>
</evidence>
<dbReference type="AlphaFoldDB" id="W5TD92"/>
<dbReference type="SUPFAM" id="SSF53474">
    <property type="entry name" value="alpha/beta-Hydrolases"/>
    <property type="match status" value="1"/>
</dbReference>
<dbReference type="RefSeq" id="WP_038550129.1">
    <property type="nucleotide sequence ID" value="NZ_CP006850.1"/>
</dbReference>
<dbReference type="OrthoDB" id="5902829at2"/>
<organism evidence="4 5">
    <name type="scientific">Nocardia nova SH22a</name>
    <dbReference type="NCBI Taxonomy" id="1415166"/>
    <lineage>
        <taxon>Bacteria</taxon>
        <taxon>Bacillati</taxon>
        <taxon>Actinomycetota</taxon>
        <taxon>Actinomycetes</taxon>
        <taxon>Mycobacteriales</taxon>
        <taxon>Nocardiaceae</taxon>
        <taxon>Nocardia</taxon>
    </lineage>
</organism>
<keyword evidence="5" id="KW-1185">Reference proteome</keyword>
<dbReference type="EMBL" id="CP006850">
    <property type="protein sequence ID" value="AHH15211.1"/>
    <property type="molecule type" value="Genomic_DNA"/>
</dbReference>
<protein>
    <submittedName>
        <fullName evidence="4">Alpha/beta hydrolase family protein</fullName>
    </submittedName>
</protein>
<dbReference type="HOGENOM" id="CLU_048587_1_0_11"/>
<dbReference type="InterPro" id="IPR000073">
    <property type="entry name" value="AB_hydrolase_1"/>
</dbReference>
<dbReference type="PANTHER" id="PTHR22946">
    <property type="entry name" value="DIENELACTONE HYDROLASE DOMAIN-CONTAINING PROTEIN-RELATED"/>
    <property type="match status" value="1"/>
</dbReference>
<reference evidence="4 5" key="1">
    <citation type="journal article" date="2014" name="Appl. Environ. Microbiol.">
        <title>Insights into the Microbial Degradation of Rubber and Gutta-Percha by Analysis of the Complete Genome of Nocardia nova SH22a.</title>
        <authorList>
            <person name="Luo Q."/>
            <person name="Hiessl S."/>
            <person name="Poehlein A."/>
            <person name="Daniel R."/>
            <person name="Steinbuchel A."/>
        </authorList>
    </citation>
    <scope>NUCLEOTIDE SEQUENCE [LARGE SCALE GENOMIC DNA]</scope>
    <source>
        <strain evidence="4">SH22a</strain>
    </source>
</reference>
<evidence type="ECO:0000256" key="2">
    <source>
        <dbReference type="ARBA" id="ARBA00038115"/>
    </source>
</evidence>
<comment type="similarity">
    <text evidence="2">Belongs to the AB hydrolase superfamily. FUS2 hydrolase family.</text>
</comment>
<name>W5TD92_9NOCA</name>
<dbReference type="GO" id="GO:0052689">
    <property type="term" value="F:carboxylic ester hydrolase activity"/>
    <property type="evidence" value="ECO:0007669"/>
    <property type="project" value="UniProtKB-ARBA"/>
</dbReference>
<keyword evidence="1 4" id="KW-0378">Hydrolase</keyword>
<proteinExistence type="inferred from homology"/>
<evidence type="ECO:0000313" key="5">
    <source>
        <dbReference type="Proteomes" id="UP000019150"/>
    </source>
</evidence>
<accession>W5TD92</accession>
<dbReference type="Pfam" id="PF12697">
    <property type="entry name" value="Abhydrolase_6"/>
    <property type="match status" value="1"/>
</dbReference>
<dbReference type="Proteomes" id="UP000019150">
    <property type="component" value="Chromosome"/>
</dbReference>
<dbReference type="eggNOG" id="COG1073">
    <property type="taxonomic scope" value="Bacteria"/>
</dbReference>
<sequence length="301" mass="32434">MTTITGRTKVRFWSNGEECAAWHYPGKNGACIVMAGGLGVTKEPATDRFAPRFQEAGFSVLAFDFRYLGESGGKPRQFVSIDKQLADWRAAIDFASTLPEVDPAKTAIWGFSLSGGYVLRLSARDHRIAAAVAVAPLVDGPASGRIAMRRGDTNLSEIRGLTWRAFKDAGGALFGRDPQLVALNGEPGSASALTSPDARNGNAALNPDNRYPEWRQEVSARSALTTVLFRPASKVTGIRCPLLVVAFDDDGVAYAEPAVRAAHRAPRGELVRLPGGHYAAVLDQYEPAVEAQVKFLRQHLV</sequence>
<dbReference type="PATRIC" id="fig|1415166.3.peg.400"/>
<dbReference type="Gene3D" id="3.40.50.1820">
    <property type="entry name" value="alpha/beta hydrolase"/>
    <property type="match status" value="1"/>
</dbReference>
<dbReference type="PANTHER" id="PTHR22946:SF9">
    <property type="entry name" value="POLYKETIDE TRANSFERASE AF380"/>
    <property type="match status" value="1"/>
</dbReference>